<organism evidence="3 4">
    <name type="scientific">Costertonia aggregata</name>
    <dbReference type="NCBI Taxonomy" id="343403"/>
    <lineage>
        <taxon>Bacteria</taxon>
        <taxon>Pseudomonadati</taxon>
        <taxon>Bacteroidota</taxon>
        <taxon>Flavobacteriia</taxon>
        <taxon>Flavobacteriales</taxon>
        <taxon>Flavobacteriaceae</taxon>
        <taxon>Costertonia</taxon>
    </lineage>
</organism>
<dbReference type="NCBIfam" id="TIGR01451">
    <property type="entry name" value="B_ant_repeat"/>
    <property type="match status" value="1"/>
</dbReference>
<feature type="domain" description="MAM" evidence="2">
    <location>
        <begin position="1859"/>
        <end position="2038"/>
    </location>
</feature>
<dbReference type="Gene3D" id="2.60.40.740">
    <property type="match status" value="1"/>
</dbReference>
<dbReference type="PROSITE" id="PS50060">
    <property type="entry name" value="MAM_2"/>
    <property type="match status" value="1"/>
</dbReference>
<dbReference type="EMBL" id="CP058595">
    <property type="protein sequence ID" value="QLG45278.1"/>
    <property type="molecule type" value="Genomic_DNA"/>
</dbReference>
<dbReference type="InterPro" id="IPR025667">
    <property type="entry name" value="SprB_repeat"/>
</dbReference>
<dbReference type="Gene3D" id="2.60.120.260">
    <property type="entry name" value="Galactose-binding domain-like"/>
    <property type="match status" value="1"/>
</dbReference>
<evidence type="ECO:0000259" key="2">
    <source>
        <dbReference type="PROSITE" id="PS50060"/>
    </source>
</evidence>
<dbReference type="InterPro" id="IPR026341">
    <property type="entry name" value="T9SS_type_B"/>
</dbReference>
<feature type="signal peptide" evidence="1">
    <location>
        <begin position="1"/>
        <end position="25"/>
    </location>
</feature>
<protein>
    <submittedName>
        <fullName evidence="3">T9SS type B sorting domain-containing protein</fullName>
    </submittedName>
</protein>
<gene>
    <name evidence="3" type="ORF">HYG79_07930</name>
</gene>
<dbReference type="NCBIfam" id="TIGR04131">
    <property type="entry name" value="Bac_Flav_CTERM"/>
    <property type="match status" value="1"/>
</dbReference>
<evidence type="ECO:0000313" key="4">
    <source>
        <dbReference type="Proteomes" id="UP000509302"/>
    </source>
</evidence>
<dbReference type="Pfam" id="PF13585">
    <property type="entry name" value="CHU_C"/>
    <property type="match status" value="1"/>
</dbReference>
<dbReference type="RefSeq" id="WP_179241567.1">
    <property type="nucleotide sequence ID" value="NZ_CP058595.1"/>
</dbReference>
<keyword evidence="1" id="KW-0732">Signal</keyword>
<name>A0A7H9APA1_9FLAO</name>
<evidence type="ECO:0000256" key="1">
    <source>
        <dbReference type="SAM" id="SignalP"/>
    </source>
</evidence>
<sequence length="4800" mass="507674">MKPFFSKKTLFLLFAAFCGFALTQAQDIPFTPRLNEGGNTYVNIKGDYTFLSNTVMNRRDNNNTANDPYNGNRSNNNLHIEYIDIDGDNTTFSSTSSTLSVPACSQIYWAGLYWAGNYDRDVVNSRYRGSLPNDNNHYDFRNIKFKVPGGNYIDISADTSADPVGDEDDVIIDGFPNNVPNDPYVCYKNVTSQLQALADPNGEYTVANVRGTRGRTSYGSAGWTLVVIYENPTLPGKYISVFDGYEGITTRSGDRTADVLFSGFNTIPTGPVQARLGVSALEGESRLDGDVFQIQSNSNSNFTDITNAANPDDNFFNSTISRDGVNVTTRNINGRNAIGYDSDVFDLTNPGNSIIDNGDTSATLRLGTDGDWFAAFLVAFGIEIIEPDIVLEKKVEDIAGNDITGAGVNLGQTLDYVLSFKNIGNDDGTNYTIRDILPLNVTLDELNITLPAGVTYVYDEPTRTITFTVPDNLIQEGDPVSSIRMRVRVAENCFDFVNACTDIIQNLAYSTYEGVINDNQISDDPSVTDFDDCGFVTPGATNFLLDDLSACNFTRTVLLCGNDVTLDAGNNFDSYVWYRDENGNNLIDGSDTVLLNGGPGDDTFVVDEIGTYIVDKIVADPCKGFQEIIVVERFGATQTNPISTLINDTSNTVEGEILICPNDGEELPEIFLCGLNDSEPIQINIPDADSIVWQQLDEGSCTASAPECANKNATCTWNNVETGSNFLASNAGQYRLVINYEDGCSSIFYFNIFKNNLDPQADTRDIICTSNGNITVTNMPADYEFQLIDNGTGNPVANYDYATNGTNRSFDIANNGDYTVEMRQQGVTDGCVFRIEDIGIRRRNFTVDITTKDTDCNGLGEISISALDVEPQYYYEISGVSSDTFGPTDDTNYRFTGLSDGTYTVTVTTDDGCTYTEDVTINDVTDLAVSAITTKNIDCTDGQITVTGSGGNPTPDYSYAIWSYNGVDLYSGADVAAQIANIPGSAYQVGTDNVFTFTNGEEGDYEFIIIDGNNCPAFSNSTTIEVSASIEYTMSFTDETCFGLEDGTISFNVTNTNGYSLEYTLLDDLGAEITTNSSGNFTGLAQADYRVRIRQQSGGVECFFFEDFTIGGPVDGVSADAVLIQDYTCTGNGIIEAQNVTGGTAPYSYSIDGITFIPDTTPNANRFENLTNGTYEITVRDATGCPVATNRITLDPLNPPTDLSFSATPPNCPTQTSDVTVTVTDGNAPFVFEITAPSLIAATSITGNTAAFDGLAPNTYSFRVTDDKGCVYNETFTINPVTPIDVTGQLVNNITCFSDTDGAARFTVSGFGTNYDYSVTGPSSFSGTNETNTTIDLTGLDDGTYTITVTDNTTNCTDTASVTVQAPAAALTLSASETQPTCTSTASVALTAANGWGGYTYTLLNPDTSTFGTNTSGNFSGFTQTGTFTARVTDANGCVFDTTFNIDAAVAPVLEIVPNASCYIAANGLTLTANVTSGGDGNFEYSLNGGVFGTTNTFAGLAPGTHRIDVRDGKNCTAFETITINPELTVTASADNITACGTATNVTVTAAGGDGNFVYSIVADGSAPGTFSTTNPVSITGTGDYDVYVRDNAGATGYCEAVFDLNVAQDAPLALNITNTDITCSGSSTSTMTIVASGGEAPYRYSIDNGTTFETSGVFVNQTAGTYNIEVRDTNNCRITQTYTITEPFTLSASAAVTALVECNPTDGAEVRITNAQGGTAPYTYSFDGGSTYVSNPIGFLQPGNHTVYIQDVRNCTFPMNVTVDPQPTAPTLSASVDYECDGEGTVTITPSSTDFNYTYSIDGSPNSPNTSNVFNNVVVGNHTVSVDYISNTPPARSTLLLENFGVGPNTSITEIDPAYCYEPQDGTVSACNLGSPTRINDGEYSVTQVINNPFGSWRNPNDHTGNTGGRFLAINVGGAAGVGGIVYAKRGVEIIPNRDITVSVWAFNLLRVGTGGGDPTIEIQLVDSGGSVIASTATGNIPKNNNADDWQNYTVTLNPGANTNLDIVIRTNSAVTGGNDIAIDDIEAFQTPEQCEGTVTIDVNVEDGRAFGAEITSFTNETCNTADNGTITFSVENFGATGFQYSVNGGAFSTAQTSPSTVTLTGLIADDYDIVVRDASDTTCSITIPTQTIGEPAALSVSNVLTQPTCIADGSVTVAASGGTAGYSYQIEQPNGTVLGPQNGNNAFVGLDQIGLHTITVTDANGCTATDTFTTIAPTSPVASIDAASNLCYSATVAGSASVIIDASAGTAPYMYRMNGGADQATPTFNNVTPGSYTFTVTDANGCTDDVSVTIAQELTASAVLNADLICTVDASATISANGGSGSYSYEWSNTPSPSGTWNATNFAGNVFSTNAHGTYYFRVTDATTPAVCRVIIGPITVTEAVQPVINTVTPTNVTCNGEDTGSLTVDIDTSVGRPPYTIEVIETSGPTNYGTQTTGLPAGDYEVRITDDKGCVSNPFPVTITEPNAVNPNISSTNLTCTASATVLGTITVDASGGTGDYFYRINNNDFSVNQTYDTNGNPNSHTFTGLNFGDYTVSVTDDNNCETISTVTITTGPDVLVTTQGASGCTVGSGEMLVEAQASNGTLGVGTFYFAIYPAPTFNAADPAWFPEDTPSSNSHLFTGLTPGVTYTFVVHDTDTNCEYIQEATVPVSTTSTLSSVIDATSNITCFGSTDGTVEFTISGYGGNNVGYEIFTSDTNVSTGITGSISGAVGGPETDTANSIAPGDFYILFTEIDGPNAGCVIASDEFTIQQAPTLLSVTATSPTNDNCNVNTGIVSATAQFGVAPYEFQYLLASATAPTATSPGWTSSTTASVESGNYRVYVKDANNCIQFDDVTVNLDSSPAISVAVIDECVTEGAFEVLVTLDTAGSTPYLLSVNGGAFQNITFTAGEYTVTGLSSGLGQTIEIRDLNGCGESENIDIHPPLRFNAVLTTLADCETTPGDDNAQITLDAFTGSGSYEYQVFNGATSVQTRTALTLTAGEFVYSAPVSATDETYTITVFDLNRTDALTSNCSFAVDVFVPTAVQPVINTISTTEVSCFGANDGSISISVVDNGVGPYTFQIISGGGSSVGSPITPTSFTATSATFTGLAGAVSPGETYTIRTTGANLCFVDTNQSVVQNPDITGINAIVDPFGCTLGNTPDNATITVSGMAGGSGTFVRYRFFRTDDPLTVAVEPDVEVQNNANNIYTETDFAGGFYGIEVFDDKGCAGSTTARVLPFDVLQSASIAIDDPISCTNAGEDISINAISSITDFGTNPANYEFRQLPSGTFSGTNTFNDLAVGTHNFEVRNVATGCIIPVSHTVVEPNTFTIDVVKLSDVQCFGSETGEITLELLDTTYTGGFNWTIYNTNGTADRADDTVYPGADGTGSIGTTGPTGTLNLTAGSYIVEISQAAFPECTNIEAFSINGPTTGITGDTEVTDITCAPGNNDGVIQVTNVTGGWGDYQYYVSTTPNTDEFNVANYVTNPRFSNLGAGTYEVWVIDVNGCPERLADVVLDNPTPIVAQLQINQENCTNLQGEIEVVGIPATDPVSGGQGSNYTYQLVKDGADFGAPQNTTVFSGLGAGIYEVRISDQWSCVTTPLIGPVELYEEMNLTATIVKPIDCTPDPGGQITITVSGGSSNLEFMVTQPDATTITQSSGIFTGLTQIGTYSFRVRDLDTNNPVCEKTVTERLDDKVDPALLASTIDNVSCFGGNDGSILANLDPATNTNPTYTYELYRTSDLVTPIATQTDPLFENLNADDYRIIVISSRGCEGFRDETITAPTELLINATASPFTCAANNTVNTSTVTVAILDGVTTPGTPSGTSPYLYSIDNVNFQTTNTFEIIDNGMDQTITVYVTDGEGCPATDTVTITALNTFTASVAQNPGGAISCANPEEVTITVTEGGAPGDIYSFELLPVPNTDGAQGATTNTSSIFSLSEVGTYTFRVTNTTTGCYVDTAPYEVAPYDLIDVVATATAPVSCFGTATGAMEINITGYSGNYDYQVFDSANNPIGSVVSTDTSINPRSITGLPGGNLYVRVTETDVPLCTENSNTVTIVSPIEALIATASPQAPTTCTNDQGEILVTPTGGYAPYDIVLTNTTTSQTYTQLDVMSYSFEGLAAGSFTVQITDSGVVPCVFNTTATLAAAVPITADIMATPTTLLCYGDTNATVSATNVTNGEGVYQYQINHYDPTGTIIDFTSGTQTSPIFNNLGAGIYSITVTDGWECGVETVQVTISEPIEVMASLTQVSQLTCTTDAELLLTATGGTAPYTYSEDNVTFAPMSGGNTHRFDVREGSYQYYIEDAFGCKATISNRVSIEAVAPLVIDIDDSAAIVNCTDETTATIIANVTGGLGNYSYELFRDAALTDLAAGPQVADNVFDNLGAGSYYVRVTSVDCIEVSREVVIENPDPLTIVREEFTNVTCNAANDGTISVEVAGGTGEILYAITPTLNRFDAENTFTDLEPGDYEVIAQDERGCFVLFSFTIDEPSPIDAQATTVLPEVCAGSEDGSIELTITGGTAPYRTSLNSNADADFVTDQVLFTDLAAGTYVIFVKDANDCDGNVIVEIEPGVNLNGSAVPVYECMGDTPNNFVNITMDDDSVLGSIMYALDSTDPSDMQLNPDFRNIAPGDHYIAVSHANGCVATMDFNIIGFDPLQLSLEQNNINEITALATGGLEEYTFTFDGRENGNTNTFIINRTDTYTVTVTDQNGCESSAEIFMEFIDIEIPNFFTPDGDGQNDLWIPRNLEAFPEILTIIFDRYGREVYRMGIDDNGWDGFYQETELPTGDYWYIIKLQGAEDDREFVGHFTLYR</sequence>
<keyword evidence="4" id="KW-1185">Reference proteome</keyword>
<proteinExistence type="predicted"/>
<evidence type="ECO:0000313" key="3">
    <source>
        <dbReference type="EMBL" id="QLG45278.1"/>
    </source>
</evidence>
<dbReference type="GO" id="GO:0016020">
    <property type="term" value="C:membrane"/>
    <property type="evidence" value="ECO:0007669"/>
    <property type="project" value="InterPro"/>
</dbReference>
<dbReference type="Pfam" id="PF13573">
    <property type="entry name" value="SprB"/>
    <property type="match status" value="10"/>
</dbReference>
<dbReference type="KEGG" id="cagg:HYG79_07930"/>
<feature type="chain" id="PRO_5028889816" evidence="1">
    <location>
        <begin position="26"/>
        <end position="4800"/>
    </location>
</feature>
<accession>A0A7H9APA1</accession>
<reference evidence="3 4" key="1">
    <citation type="journal article" date="2006" name="Int. J. Syst. Evol. Microbiol.">
        <title>Costertonia aggregata gen. nov., sp. nov., a mesophilic marine bacterium of the family Flavobacteriaceae, isolated from a mature biofilm.</title>
        <authorList>
            <person name="Kwon K.K."/>
            <person name="Lee Y.K."/>
            <person name="Lee H.K."/>
        </authorList>
    </citation>
    <scope>NUCLEOTIDE SEQUENCE [LARGE SCALE GENOMIC DNA]</scope>
    <source>
        <strain evidence="3 4">KCCM 42265</strain>
    </source>
</reference>
<dbReference type="InterPro" id="IPR000998">
    <property type="entry name" value="MAM_dom"/>
</dbReference>
<dbReference type="Proteomes" id="UP000509302">
    <property type="component" value="Chromosome"/>
</dbReference>
<dbReference type="InterPro" id="IPR047589">
    <property type="entry name" value="DUF11_rpt"/>
</dbReference>